<keyword evidence="6" id="KW-0653">Protein transport</keyword>
<proteinExistence type="predicted"/>
<keyword evidence="4" id="KW-0963">Cytoplasm</keyword>
<evidence type="ECO:0000256" key="7">
    <source>
        <dbReference type="ARBA" id="ARBA00023242"/>
    </source>
</evidence>
<dbReference type="InterPro" id="IPR016024">
    <property type="entry name" value="ARM-type_fold"/>
</dbReference>
<dbReference type="Pfam" id="PF13513">
    <property type="entry name" value="HEAT_EZ"/>
    <property type="match status" value="1"/>
</dbReference>
<dbReference type="InterPro" id="IPR040122">
    <property type="entry name" value="Importin_beta"/>
</dbReference>
<dbReference type="GO" id="GO:0031267">
    <property type="term" value="F:small GTPase binding"/>
    <property type="evidence" value="ECO:0007669"/>
    <property type="project" value="InterPro"/>
</dbReference>
<protein>
    <submittedName>
        <fullName evidence="9">Importin subunit beta-1</fullName>
    </submittedName>
</protein>
<gene>
    <name evidence="9" type="ORF">MACK_000111</name>
</gene>
<dbReference type="PANTHER" id="PTHR10527">
    <property type="entry name" value="IMPORTIN BETA"/>
    <property type="match status" value="1"/>
</dbReference>
<evidence type="ECO:0000256" key="2">
    <source>
        <dbReference type="ARBA" id="ARBA00004496"/>
    </source>
</evidence>
<dbReference type="Pfam" id="PF25574">
    <property type="entry name" value="TPR_IMB1"/>
    <property type="match status" value="1"/>
</dbReference>
<comment type="subcellular location">
    <subcellularLocation>
        <location evidence="2">Cytoplasm</location>
    </subcellularLocation>
    <subcellularLocation>
        <location evidence="1">Nucleus</location>
    </subcellularLocation>
</comment>
<dbReference type="Pfam" id="PF03810">
    <property type="entry name" value="IBN_N"/>
    <property type="match status" value="1"/>
</dbReference>
<evidence type="ECO:0000256" key="5">
    <source>
        <dbReference type="ARBA" id="ARBA00022737"/>
    </source>
</evidence>
<evidence type="ECO:0000259" key="8">
    <source>
        <dbReference type="PROSITE" id="PS50166"/>
    </source>
</evidence>
<evidence type="ECO:0000256" key="4">
    <source>
        <dbReference type="ARBA" id="ARBA00022490"/>
    </source>
</evidence>
<evidence type="ECO:0000256" key="3">
    <source>
        <dbReference type="ARBA" id="ARBA00022448"/>
    </source>
</evidence>
<dbReference type="SUPFAM" id="SSF48371">
    <property type="entry name" value="ARM repeat"/>
    <property type="match status" value="1"/>
</dbReference>
<dbReference type="Gene3D" id="1.25.10.10">
    <property type="entry name" value="Leucine-rich Repeat Variant"/>
    <property type="match status" value="1"/>
</dbReference>
<evidence type="ECO:0000256" key="6">
    <source>
        <dbReference type="ARBA" id="ARBA00022927"/>
    </source>
</evidence>
<evidence type="ECO:0000313" key="10">
    <source>
        <dbReference type="Proteomes" id="UP000244811"/>
    </source>
</evidence>
<dbReference type="Pfam" id="PF25780">
    <property type="entry name" value="TPR_IPO5"/>
    <property type="match status" value="1"/>
</dbReference>
<keyword evidence="7" id="KW-0539">Nucleus</keyword>
<keyword evidence="3" id="KW-0813">Transport</keyword>
<dbReference type="InterPro" id="IPR011989">
    <property type="entry name" value="ARM-like"/>
</dbReference>
<dbReference type="GO" id="GO:0005737">
    <property type="term" value="C:cytoplasm"/>
    <property type="evidence" value="ECO:0007669"/>
    <property type="project" value="UniProtKB-SubCell"/>
</dbReference>
<feature type="domain" description="Importin N-terminal" evidence="8">
    <location>
        <begin position="24"/>
        <end position="101"/>
    </location>
</feature>
<organism evidence="9 10">
    <name type="scientific">Theileria orientalis</name>
    <dbReference type="NCBI Taxonomy" id="68886"/>
    <lineage>
        <taxon>Eukaryota</taxon>
        <taxon>Sar</taxon>
        <taxon>Alveolata</taxon>
        <taxon>Apicomplexa</taxon>
        <taxon>Aconoidasida</taxon>
        <taxon>Piroplasmida</taxon>
        <taxon>Theileriidae</taxon>
        <taxon>Theileria</taxon>
    </lineage>
</organism>
<evidence type="ECO:0000256" key="1">
    <source>
        <dbReference type="ARBA" id="ARBA00004123"/>
    </source>
</evidence>
<dbReference type="InterPro" id="IPR001494">
    <property type="entry name" value="Importin-beta_N"/>
</dbReference>
<dbReference type="GO" id="GO:0006606">
    <property type="term" value="P:protein import into nucleus"/>
    <property type="evidence" value="ECO:0007669"/>
    <property type="project" value="InterPro"/>
</dbReference>
<dbReference type="InterPro" id="IPR058584">
    <property type="entry name" value="IMB1_TNPO1-like_TPR"/>
</dbReference>
<dbReference type="EMBL" id="CP056069">
    <property type="protein sequence ID" value="UKK00045.2"/>
    <property type="molecule type" value="Genomic_DNA"/>
</dbReference>
<name>A0A976M939_THEOR</name>
<reference evidence="9" key="1">
    <citation type="submission" date="2022-07" db="EMBL/GenBank/DDBJ databases">
        <title>Evaluation of T. orientalis genome assembly methods using nanopore sequencing and analysis of variation between genomes.</title>
        <authorList>
            <person name="Yam J."/>
            <person name="Micallef M.L."/>
            <person name="Liu M."/>
            <person name="Djordjevic S.P."/>
            <person name="Bogema D.R."/>
            <person name="Jenkins C."/>
        </authorList>
    </citation>
    <scope>NUCLEOTIDE SEQUENCE</scope>
    <source>
        <strain evidence="9">Goon Nure</strain>
    </source>
</reference>
<evidence type="ECO:0000313" key="9">
    <source>
        <dbReference type="EMBL" id="UKK00045.2"/>
    </source>
</evidence>
<accession>A0A976M939</accession>
<sequence length="870" mass="98113">MMEYPLLSLLDISLDPTSIYFAEAQRRLQLLKESNLPEFILALAQVIVNSGASSRSRHLAGIMLKNCFEFKTEDDKMNFYNMTSSETMIKVKELMLNVMRRAVDPQSVMASCAVVARIALIELDMNRWPEFFDIILPMVESQNFNHTRSSLMCLSYLLEDVSNIYEQKNVKLLTTPDVNRILTSVIAATYIQETHSSKLAIRCLQNLLYFVNTNMEVTTERQAILKAICARCDRENQLDIRMYAYECLVQLVSEYYQLLKPTLPGLAQYLWQAIDSEIDEIAIPAFEFWNTICEIEIYNEQTAETERTASSSVDGASSSELSMIKEVLPYLLPRILHTMTLNQFEDMDMDTWTLPMAAGICLSLCSQAVKNEIVHSVLQFINENFKSCDWNKREAAVLAYGYIMEGPDTDTLRILVNDSFQNLCDVLMDSSIAVRDTAAWTIARIATFHCGAMISHLGSPEVRTTNMYKIMRALFDEPRVAVNICFFIHELAEHINDDNTTSYNLLDGIFMHLCQSLVDRSNREDSLTPNLFPSIFNSLCSLITGVSDNCKGQLTMLLEHFIRYVVSLTNADCTDPGNRMKLQSLYGSIQLLVTRVGCFVRFNELMASIFQFLEVELDEDALLTLAAIVNVAEPEALAPYIPNIAKYVLAGLEAEYSVSKISIGLTGDITRALESGFAPYLDGFMMVLLKKLQDLNDDRTLKPPIFVTIGDIAMAVSGSFVSHVKLTMLLLTQAALTNYHMGPTDNEEWLEFVKQLQDSCLQCFTGILYGLKEGGFLEVIRPYVNSVLQLVLDVVDTPDPYFDTNLFKLAVSLTGDLVSSFGTDLSMYLVNSTLMKHIMGRLEQLEAAQHPSVEACRERVVWLHSMVKGS</sequence>
<keyword evidence="5" id="KW-0677">Repeat</keyword>
<dbReference type="AlphaFoldDB" id="A0A976M939"/>
<dbReference type="PROSITE" id="PS50166">
    <property type="entry name" value="IMPORTIN_B_NT"/>
    <property type="match status" value="1"/>
</dbReference>
<dbReference type="Proteomes" id="UP000244811">
    <property type="component" value="Chromosome 1"/>
</dbReference>
<dbReference type="InterPro" id="IPR057672">
    <property type="entry name" value="TPR_IPO4/5"/>
</dbReference>